<dbReference type="Gene3D" id="1.10.10.60">
    <property type="entry name" value="Homeodomain-like"/>
    <property type="match status" value="1"/>
</dbReference>
<dbReference type="Gene3D" id="3.40.50.880">
    <property type="match status" value="1"/>
</dbReference>
<keyword evidence="5" id="KW-1185">Reference proteome</keyword>
<feature type="domain" description="HTH araC/xylS-type" evidence="3">
    <location>
        <begin position="231"/>
        <end position="329"/>
    </location>
</feature>
<dbReference type="PANTHER" id="PTHR43130">
    <property type="entry name" value="ARAC-FAMILY TRANSCRIPTIONAL REGULATOR"/>
    <property type="match status" value="1"/>
</dbReference>
<organism evidence="4 5">
    <name type="scientific">Streptomyces iconiensis</name>
    <dbReference type="NCBI Taxonomy" id="1384038"/>
    <lineage>
        <taxon>Bacteria</taxon>
        <taxon>Bacillati</taxon>
        <taxon>Actinomycetota</taxon>
        <taxon>Actinomycetes</taxon>
        <taxon>Kitasatosporales</taxon>
        <taxon>Streptomycetaceae</taxon>
        <taxon>Streptomyces</taxon>
    </lineage>
</organism>
<accession>A0ABT6ZYD3</accession>
<dbReference type="InterPro" id="IPR009057">
    <property type="entry name" value="Homeodomain-like_sf"/>
</dbReference>
<dbReference type="InterPro" id="IPR002818">
    <property type="entry name" value="DJ-1/PfpI"/>
</dbReference>
<dbReference type="PANTHER" id="PTHR43130:SF3">
    <property type="entry name" value="HTH-TYPE TRANSCRIPTIONAL REGULATOR RV1931C"/>
    <property type="match status" value="1"/>
</dbReference>
<name>A0ABT6ZYD3_9ACTN</name>
<dbReference type="EMBL" id="JANCPR020000018">
    <property type="protein sequence ID" value="MDJ1134078.1"/>
    <property type="molecule type" value="Genomic_DNA"/>
</dbReference>
<evidence type="ECO:0000256" key="2">
    <source>
        <dbReference type="ARBA" id="ARBA00023163"/>
    </source>
</evidence>
<dbReference type="SUPFAM" id="SSF46689">
    <property type="entry name" value="Homeodomain-like"/>
    <property type="match status" value="2"/>
</dbReference>
<evidence type="ECO:0000313" key="4">
    <source>
        <dbReference type="EMBL" id="MDJ1134078.1"/>
    </source>
</evidence>
<comment type="caution">
    <text evidence="4">The sequence shown here is derived from an EMBL/GenBank/DDBJ whole genome shotgun (WGS) entry which is preliminary data.</text>
</comment>
<dbReference type="InterPro" id="IPR052158">
    <property type="entry name" value="INH-QAR"/>
</dbReference>
<gene>
    <name evidence="4" type="ORF">NMN56_019305</name>
</gene>
<dbReference type="InterPro" id="IPR018060">
    <property type="entry name" value="HTH_AraC"/>
</dbReference>
<reference evidence="4 5" key="1">
    <citation type="submission" date="2023-05" db="EMBL/GenBank/DDBJ databases">
        <title>Streptantibioticus silvisoli sp. nov., acidotolerant actinomycetes 1 from pine litter.</title>
        <authorList>
            <person name="Swiecimska M."/>
            <person name="Golinska P."/>
            <person name="Sangal V."/>
            <person name="Wachnowicz B."/>
            <person name="Goodfellow M."/>
        </authorList>
    </citation>
    <scope>NUCLEOTIDE SEQUENCE [LARGE SCALE GENOMIC DNA]</scope>
    <source>
        <strain evidence="4 5">DSM 42109</strain>
    </source>
</reference>
<sequence>MCEDRAMTAFTRPGLHKVAVLVRHGLLPIELGIPHCLMGKARSASEEPLYEVVTCATEPGEIRTDGDFTINVAHGPEALAEADTVIVPAAHERDEPYLCGELNAGLMDAFARIRPGTRIASICTGAFVLASAGLLDGKRATTHWRSSGRFQRLFPDVRLDPEVLYVDEGSVLTSAGIASGVDLCLHMVRKDHGSAVANEVARRTVVPPHRDGGQAQFIRHPVPPPGLASTATARSWALNHLEHPLTLSQLAAQETMSVRTFTRRFREEVGISPQQWLTQQRTERARTLLEESDLSVDQIAQRSGFGSAATFRMHFQASLGVSPSAYRRTFRAGTVPGAGTVSGTDAGTDTDTDVKAGTARTAGHFAETATQL</sequence>
<dbReference type="Pfam" id="PF01965">
    <property type="entry name" value="DJ-1_PfpI"/>
    <property type="match status" value="1"/>
</dbReference>
<proteinExistence type="predicted"/>
<dbReference type="Pfam" id="PF12833">
    <property type="entry name" value="HTH_18"/>
    <property type="match status" value="1"/>
</dbReference>
<keyword evidence="1" id="KW-0805">Transcription regulation</keyword>
<dbReference type="SMART" id="SM00342">
    <property type="entry name" value="HTH_ARAC"/>
    <property type="match status" value="1"/>
</dbReference>
<dbReference type="InterPro" id="IPR029062">
    <property type="entry name" value="Class_I_gatase-like"/>
</dbReference>
<evidence type="ECO:0000259" key="3">
    <source>
        <dbReference type="PROSITE" id="PS01124"/>
    </source>
</evidence>
<dbReference type="Proteomes" id="UP001214441">
    <property type="component" value="Unassembled WGS sequence"/>
</dbReference>
<evidence type="ECO:0000313" key="5">
    <source>
        <dbReference type="Proteomes" id="UP001214441"/>
    </source>
</evidence>
<protein>
    <submittedName>
        <fullName evidence="4">Helix-turn-helix domain-containing protein</fullName>
    </submittedName>
</protein>
<dbReference type="SUPFAM" id="SSF52317">
    <property type="entry name" value="Class I glutamine amidotransferase-like"/>
    <property type="match status" value="1"/>
</dbReference>
<keyword evidence="2" id="KW-0804">Transcription</keyword>
<dbReference type="CDD" id="cd03137">
    <property type="entry name" value="GATase1_AraC_1"/>
    <property type="match status" value="1"/>
</dbReference>
<dbReference type="PROSITE" id="PS01124">
    <property type="entry name" value="HTH_ARAC_FAMILY_2"/>
    <property type="match status" value="1"/>
</dbReference>
<evidence type="ECO:0000256" key="1">
    <source>
        <dbReference type="ARBA" id="ARBA00023015"/>
    </source>
</evidence>